<dbReference type="SUPFAM" id="SSF53756">
    <property type="entry name" value="UDP-Glycosyltransferase/glycogen phosphorylase"/>
    <property type="match status" value="1"/>
</dbReference>
<dbReference type="PANTHER" id="PTHR21015:SF22">
    <property type="entry name" value="GLYCOSYLTRANSFERASE"/>
    <property type="match status" value="1"/>
</dbReference>
<dbReference type="PANTHER" id="PTHR21015">
    <property type="entry name" value="UDP-N-ACETYLGLUCOSAMINE--N-ACETYLMURAMYL-(PENTAPEPTIDE) PYROPHOSPHORYL-UNDECAPRENOL N-ACETYLGLUCOSAMINE TRANSFERASE 1"/>
    <property type="match status" value="1"/>
</dbReference>
<accession>A0ABS0THV7</accession>
<dbReference type="Gene3D" id="3.40.50.2000">
    <property type="entry name" value="Glycogen Phosphorylase B"/>
    <property type="match status" value="1"/>
</dbReference>
<evidence type="ECO:0000313" key="2">
    <source>
        <dbReference type="EMBL" id="MBI6120652.1"/>
    </source>
</evidence>
<dbReference type="EMBL" id="JAEHNY010000010">
    <property type="protein sequence ID" value="MBI6120652.1"/>
    <property type="molecule type" value="Genomic_DNA"/>
</dbReference>
<organism evidence="2 3">
    <name type="scientific">Salegentibacter maritimus</name>
    <dbReference type="NCBI Taxonomy" id="2794347"/>
    <lineage>
        <taxon>Bacteria</taxon>
        <taxon>Pseudomonadati</taxon>
        <taxon>Bacteroidota</taxon>
        <taxon>Flavobacteriia</taxon>
        <taxon>Flavobacteriales</taxon>
        <taxon>Flavobacteriaceae</taxon>
        <taxon>Salegentibacter</taxon>
    </lineage>
</organism>
<dbReference type="InterPro" id="IPR007235">
    <property type="entry name" value="Glyco_trans_28_C"/>
</dbReference>
<dbReference type="RefSeq" id="WP_198638941.1">
    <property type="nucleotide sequence ID" value="NZ_JAEHNY010000010.1"/>
</dbReference>
<sequence>MPKKRILVAVLNWGLGHATRCTPIIKALQEHDFKVFIASDGAALELLKKEFPNIRAFELPSYNISYSKSAHTFKWKLLRETPGILKAINREKKEVKRLVEAYKFSGIISDNRFGCRHSKINSVFITHQLNVLSGSTTYLSSNMHQKYISKFNECWVPDLPGSNNLSGMMGHLKKTPANVKYIGPLSRFKNTPLPKKYNYAVILSGPEPQRTMLEKKLLYSFKASDKKIILVRGVINEKEMLSSNKNIYIKNYLTSEALQKVILESDLIICRSGYSSIMDLAKLEKKAFFIPTPGQYEQQYLAKKFMKQGVAAYCQQENFTISKLEDSKYFSGFGGCNFSVDFGDIFTFFERK</sequence>
<gene>
    <name evidence="2" type="ORF">I6U50_11545</name>
</gene>
<dbReference type="Pfam" id="PF04101">
    <property type="entry name" value="Glyco_tran_28_C"/>
    <property type="match status" value="1"/>
</dbReference>
<keyword evidence="3" id="KW-1185">Reference proteome</keyword>
<proteinExistence type="predicted"/>
<dbReference type="Proteomes" id="UP000635665">
    <property type="component" value="Unassembled WGS sequence"/>
</dbReference>
<reference evidence="2 3" key="1">
    <citation type="submission" date="2020-12" db="EMBL/GenBank/DDBJ databases">
        <title>Salegentibacter orientalis sp. nov., isolated from costal sediment.</title>
        <authorList>
            <person name="Lian F.-B."/>
        </authorList>
    </citation>
    <scope>NUCLEOTIDE SEQUENCE [LARGE SCALE GENOMIC DNA]</scope>
    <source>
        <strain evidence="2 3">F60176</strain>
    </source>
</reference>
<evidence type="ECO:0000259" key="1">
    <source>
        <dbReference type="Pfam" id="PF04101"/>
    </source>
</evidence>
<name>A0ABS0THV7_9FLAO</name>
<feature type="domain" description="Glycosyl transferase family 28 C-terminal" evidence="1">
    <location>
        <begin position="225"/>
        <end position="326"/>
    </location>
</feature>
<evidence type="ECO:0000313" key="3">
    <source>
        <dbReference type="Proteomes" id="UP000635665"/>
    </source>
</evidence>
<protein>
    <submittedName>
        <fullName evidence="2">Glycosyltransferase</fullName>
    </submittedName>
</protein>
<comment type="caution">
    <text evidence="2">The sequence shown here is derived from an EMBL/GenBank/DDBJ whole genome shotgun (WGS) entry which is preliminary data.</text>
</comment>